<feature type="domain" description="AMP-dependent synthetase/ligase" evidence="3">
    <location>
        <begin position="19"/>
        <end position="367"/>
    </location>
</feature>
<evidence type="ECO:0000313" key="5">
    <source>
        <dbReference type="EMBL" id="KAB7515500.1"/>
    </source>
</evidence>
<protein>
    <submittedName>
        <fullName evidence="5">AMP-binding protein</fullName>
    </submittedName>
</protein>
<sequence>MEILRPCYWQIMRDWLAIRARATPASTAVVDAASGRSTSYGDLDDEVEHLAGQLSAFGVGVDDHLGVLAETRPGFVRLVHAANRLGAVLVPLNVRLTARELDGTLDAADVDTLICTAETEPTATEAFDGPLATVDQPSEGARPLSTIDPESFELGSWTRDCTAALLATSGTTGGPKLVELTMGNLAASAAASSWRLGVLPDDRWYCTLPMYHMGGLAPVYRSVLYGTSVAVSTGSFDPEGSLAEMDRVGATATSLVPTMCRELLEADGEAVMASLRFVLVGGAPTPDSLVETAREADVSLYPSYGMTETSSQIATASPTQTREALGTVGSPLMFTRVTTVDSDDVPVEPGASGEIVVSGPTVTPGYYDDAEATEDAFGPHGFHTGDAGYRDESGKLWVLNRLTDRIITGGENVDPGEVVDVLRDYPDVEDAFVAGVPDDRFGQRVAALLVGPDSAEPVEQFARDRLAGFKIPRQWRLVDALPRTASGTVDRAAATLLLEEPDTAR</sequence>
<dbReference type="Pfam" id="PF00501">
    <property type="entry name" value="AMP-binding"/>
    <property type="match status" value="1"/>
</dbReference>
<dbReference type="GO" id="GO:0031956">
    <property type="term" value="F:medium-chain fatty acid-CoA ligase activity"/>
    <property type="evidence" value="ECO:0007669"/>
    <property type="project" value="TreeGrafter"/>
</dbReference>
<dbReference type="PANTHER" id="PTHR43201:SF5">
    <property type="entry name" value="MEDIUM-CHAIN ACYL-COA LIGASE ACSF2, MITOCHONDRIAL"/>
    <property type="match status" value="1"/>
</dbReference>
<organism evidence="5 6">
    <name type="scientific">Halosegnis rubeus</name>
    <dbReference type="NCBI Taxonomy" id="2212850"/>
    <lineage>
        <taxon>Archaea</taxon>
        <taxon>Methanobacteriati</taxon>
        <taxon>Methanobacteriota</taxon>
        <taxon>Stenosarchaea group</taxon>
        <taxon>Halobacteria</taxon>
        <taxon>Halobacteriales</taxon>
        <taxon>Natronomonadaceae</taxon>
        <taxon>Halosegnis</taxon>
    </lineage>
</organism>
<dbReference type="InterPro" id="IPR020845">
    <property type="entry name" value="AMP-binding_CS"/>
</dbReference>
<dbReference type="Pfam" id="PF13193">
    <property type="entry name" value="AMP-binding_C"/>
    <property type="match status" value="1"/>
</dbReference>
<comment type="caution">
    <text evidence="5">The sequence shown here is derived from an EMBL/GenBank/DDBJ whole genome shotgun (WGS) entry which is preliminary data.</text>
</comment>
<dbReference type="Gene3D" id="3.40.50.12780">
    <property type="entry name" value="N-terminal domain of ligase-like"/>
    <property type="match status" value="1"/>
</dbReference>
<evidence type="ECO:0000256" key="1">
    <source>
        <dbReference type="ARBA" id="ARBA00006432"/>
    </source>
</evidence>
<proteinExistence type="inferred from homology"/>
<dbReference type="InterPro" id="IPR042099">
    <property type="entry name" value="ANL_N_sf"/>
</dbReference>
<dbReference type="Gene3D" id="3.30.300.30">
    <property type="match status" value="1"/>
</dbReference>
<dbReference type="PROSITE" id="PS00455">
    <property type="entry name" value="AMP_BINDING"/>
    <property type="match status" value="1"/>
</dbReference>
<evidence type="ECO:0000313" key="6">
    <source>
        <dbReference type="Proteomes" id="UP000326207"/>
    </source>
</evidence>
<dbReference type="Proteomes" id="UP000326207">
    <property type="component" value="Unassembled WGS sequence"/>
</dbReference>
<evidence type="ECO:0000259" key="3">
    <source>
        <dbReference type="Pfam" id="PF00501"/>
    </source>
</evidence>
<dbReference type="GO" id="GO:0006631">
    <property type="term" value="P:fatty acid metabolic process"/>
    <property type="evidence" value="ECO:0007669"/>
    <property type="project" value="TreeGrafter"/>
</dbReference>
<feature type="domain" description="AMP-binding enzyme C-terminal" evidence="4">
    <location>
        <begin position="420"/>
        <end position="487"/>
    </location>
</feature>
<keyword evidence="2" id="KW-0436">Ligase</keyword>
<reference evidence="5 6" key="1">
    <citation type="submission" date="2019-10" db="EMBL/GenBank/DDBJ databases">
        <title>Unraveling microbial dark matter from salterns through culturing: the case of the genus Halosegnis.</title>
        <authorList>
            <person name="Duran-Viseras A."/>
            <person name="Andrei A.-S."/>
            <person name="Vera-Gargallo B."/>
            <person name="Ghai R."/>
            <person name="Sanchez-Porro C."/>
            <person name="Ventosa A."/>
        </authorList>
    </citation>
    <scope>NUCLEOTIDE SEQUENCE [LARGE SCALE GENOMIC DNA]</scope>
    <source>
        <strain evidence="5 6">F19-13</strain>
    </source>
</reference>
<dbReference type="AlphaFoldDB" id="A0A5N5UA16"/>
<comment type="similarity">
    <text evidence="1">Belongs to the ATP-dependent AMP-binding enzyme family.</text>
</comment>
<dbReference type="EMBL" id="QMDY01000007">
    <property type="protein sequence ID" value="KAB7515500.1"/>
    <property type="molecule type" value="Genomic_DNA"/>
</dbReference>
<dbReference type="InterPro" id="IPR045851">
    <property type="entry name" value="AMP-bd_C_sf"/>
</dbReference>
<name>A0A5N5UA16_9EURY</name>
<evidence type="ECO:0000256" key="2">
    <source>
        <dbReference type="ARBA" id="ARBA00022598"/>
    </source>
</evidence>
<dbReference type="InterPro" id="IPR025110">
    <property type="entry name" value="AMP-bd_C"/>
</dbReference>
<dbReference type="InterPro" id="IPR000873">
    <property type="entry name" value="AMP-dep_synth/lig_dom"/>
</dbReference>
<dbReference type="SUPFAM" id="SSF56801">
    <property type="entry name" value="Acetyl-CoA synthetase-like"/>
    <property type="match status" value="1"/>
</dbReference>
<evidence type="ECO:0000259" key="4">
    <source>
        <dbReference type="Pfam" id="PF13193"/>
    </source>
</evidence>
<dbReference type="PANTHER" id="PTHR43201">
    <property type="entry name" value="ACYL-COA SYNTHETASE"/>
    <property type="match status" value="1"/>
</dbReference>
<gene>
    <name evidence="5" type="ORF">DP108_11060</name>
</gene>
<accession>A0A5N5UA16</accession>